<evidence type="ECO:0000313" key="14">
    <source>
        <dbReference type="EnsemblMetazoa" id="SMAR009279-PA"/>
    </source>
</evidence>
<organism evidence="14 15">
    <name type="scientific">Strigamia maritima</name>
    <name type="common">European centipede</name>
    <name type="synonym">Geophilus maritimus</name>
    <dbReference type="NCBI Taxonomy" id="126957"/>
    <lineage>
        <taxon>Eukaryota</taxon>
        <taxon>Metazoa</taxon>
        <taxon>Ecdysozoa</taxon>
        <taxon>Arthropoda</taxon>
        <taxon>Myriapoda</taxon>
        <taxon>Chilopoda</taxon>
        <taxon>Pleurostigmophora</taxon>
        <taxon>Geophilomorpha</taxon>
        <taxon>Linotaeniidae</taxon>
        <taxon>Strigamia</taxon>
    </lineage>
</organism>
<dbReference type="eggNOG" id="ENOG502S4E7">
    <property type="taxonomic scope" value="Eukaryota"/>
</dbReference>
<keyword evidence="5" id="KW-0874">Quinone</keyword>
<dbReference type="Pfam" id="PF07884">
    <property type="entry name" value="VKOR"/>
    <property type="match status" value="1"/>
</dbReference>
<dbReference type="HOGENOM" id="CLU_105471_0_0_1"/>
<keyword evidence="4 12" id="KW-0812">Transmembrane</keyword>
<keyword evidence="7 12" id="KW-1133">Transmembrane helix</keyword>
<dbReference type="EnsemblMetazoa" id="SMAR009279-RA">
    <property type="protein sequence ID" value="SMAR009279-PA"/>
    <property type="gene ID" value="SMAR009279"/>
</dbReference>
<dbReference type="AlphaFoldDB" id="T1J6K7"/>
<reference evidence="15" key="1">
    <citation type="submission" date="2011-05" db="EMBL/GenBank/DDBJ databases">
        <authorList>
            <person name="Richards S.R."/>
            <person name="Qu J."/>
            <person name="Jiang H."/>
            <person name="Jhangiani S.N."/>
            <person name="Agravi P."/>
            <person name="Goodspeed R."/>
            <person name="Gross S."/>
            <person name="Mandapat C."/>
            <person name="Jackson L."/>
            <person name="Mathew T."/>
            <person name="Pu L."/>
            <person name="Thornton R."/>
            <person name="Saada N."/>
            <person name="Wilczek-Boney K.B."/>
            <person name="Lee S."/>
            <person name="Kovar C."/>
            <person name="Wu Y."/>
            <person name="Scherer S.E."/>
            <person name="Worley K.C."/>
            <person name="Muzny D.M."/>
            <person name="Gibbs R."/>
        </authorList>
    </citation>
    <scope>NUCLEOTIDE SEQUENCE</scope>
    <source>
        <strain evidence="15">Brora</strain>
    </source>
</reference>
<comment type="similarity">
    <text evidence="2">Belongs to the VKOR family.</text>
</comment>
<proteinExistence type="inferred from homology"/>
<evidence type="ECO:0000256" key="9">
    <source>
        <dbReference type="ARBA" id="ARBA00023136"/>
    </source>
</evidence>
<evidence type="ECO:0000256" key="1">
    <source>
        <dbReference type="ARBA" id="ARBA00004477"/>
    </source>
</evidence>
<dbReference type="PANTHER" id="PTHR14519">
    <property type="entry name" value="VITAMIN K EPOXIDE REDUCTASE COMPLEX, SUBUNIT 1"/>
    <property type="match status" value="1"/>
</dbReference>
<evidence type="ECO:0000256" key="8">
    <source>
        <dbReference type="ARBA" id="ARBA00023002"/>
    </source>
</evidence>
<evidence type="ECO:0000256" key="5">
    <source>
        <dbReference type="ARBA" id="ARBA00022719"/>
    </source>
</evidence>
<keyword evidence="9 12" id="KW-0472">Membrane</keyword>
<dbReference type="OMA" id="YVINFAL"/>
<dbReference type="GO" id="GO:0042373">
    <property type="term" value="P:vitamin K metabolic process"/>
    <property type="evidence" value="ECO:0007669"/>
    <property type="project" value="InterPro"/>
</dbReference>
<evidence type="ECO:0000256" key="3">
    <source>
        <dbReference type="ARBA" id="ARBA00012278"/>
    </source>
</evidence>
<protein>
    <recommendedName>
        <fullName evidence="3">vitamin-K-epoxide reductase (warfarin-sensitive)</fullName>
        <ecNumber evidence="3">1.17.4.4</ecNumber>
    </recommendedName>
</protein>
<keyword evidence="6" id="KW-0256">Endoplasmic reticulum</keyword>
<dbReference type="GO" id="GO:0047057">
    <property type="term" value="F:vitamin-K-epoxide reductase (warfarin-sensitive) activity"/>
    <property type="evidence" value="ECO:0007669"/>
    <property type="project" value="UniProtKB-EC"/>
</dbReference>
<feature type="transmembrane region" description="Helical" evidence="12">
    <location>
        <begin position="93"/>
        <end position="117"/>
    </location>
</feature>
<dbReference type="Gene3D" id="1.20.1440.130">
    <property type="entry name" value="VKOR domain"/>
    <property type="match status" value="1"/>
</dbReference>
<feature type="domain" description="Vitamin K epoxide reductase" evidence="13">
    <location>
        <begin position="12"/>
        <end position="158"/>
    </location>
</feature>
<dbReference type="InterPro" id="IPR042406">
    <property type="entry name" value="VKORC1/VKORC1L1"/>
</dbReference>
<dbReference type="EC" id="1.17.4.4" evidence="3"/>
<comment type="subcellular location">
    <subcellularLocation>
        <location evidence="1">Endoplasmic reticulum membrane</location>
        <topology evidence="1">Multi-pass membrane protein</topology>
    </subcellularLocation>
</comment>
<dbReference type="GO" id="GO:0048038">
    <property type="term" value="F:quinone binding"/>
    <property type="evidence" value="ECO:0007669"/>
    <property type="project" value="UniProtKB-KW"/>
</dbReference>
<keyword evidence="8" id="KW-0560">Oxidoreductase</keyword>
<dbReference type="EMBL" id="JH431878">
    <property type="status" value="NOT_ANNOTATED_CDS"/>
    <property type="molecule type" value="Genomic_DNA"/>
</dbReference>
<dbReference type="PhylomeDB" id="T1J6K7"/>
<keyword evidence="11" id="KW-0676">Redox-active center</keyword>
<feature type="transmembrane region" description="Helical" evidence="12">
    <location>
        <begin position="123"/>
        <end position="153"/>
    </location>
</feature>
<evidence type="ECO:0000256" key="12">
    <source>
        <dbReference type="SAM" id="Phobius"/>
    </source>
</evidence>
<accession>T1J6K7</accession>
<name>T1J6K7_STRMM</name>
<evidence type="ECO:0000256" key="6">
    <source>
        <dbReference type="ARBA" id="ARBA00022824"/>
    </source>
</evidence>
<evidence type="ECO:0000256" key="4">
    <source>
        <dbReference type="ARBA" id="ARBA00022692"/>
    </source>
</evidence>
<dbReference type="SMART" id="SM00756">
    <property type="entry name" value="VKc"/>
    <property type="match status" value="1"/>
</dbReference>
<feature type="transmembrane region" description="Helical" evidence="12">
    <location>
        <begin position="15"/>
        <end position="35"/>
    </location>
</feature>
<keyword evidence="10" id="KW-1015">Disulfide bond</keyword>
<reference evidence="14" key="2">
    <citation type="submission" date="2015-02" db="UniProtKB">
        <authorList>
            <consortium name="EnsemblMetazoa"/>
        </authorList>
    </citation>
    <scope>IDENTIFICATION</scope>
</reference>
<dbReference type="PANTHER" id="PTHR14519:SF8">
    <property type="entry name" value="VITAMIN K EPOXIDE REDUCTASE COMPLEX SUBUNIT 1"/>
    <property type="match status" value="1"/>
</dbReference>
<sequence length="170" mass="19436">MESDARRRSEKIARLHIWITFCCMLGLSLSFYAYYVEVQKTRNKKYTAFCDISEHVSCSKVFNSKYGTGFGILDKILGKNSLFNQPNGIYGMLFYLIFPIIAYYDSLVILQIGIALFSNLMSIYLAAILYFVLYDFCVVCISTYVINAIITALSFKKLSILKSNVPKKVK</sequence>
<dbReference type="InterPro" id="IPR012932">
    <property type="entry name" value="VKOR"/>
</dbReference>
<dbReference type="GO" id="GO:0005789">
    <property type="term" value="C:endoplasmic reticulum membrane"/>
    <property type="evidence" value="ECO:0007669"/>
    <property type="project" value="UniProtKB-SubCell"/>
</dbReference>
<evidence type="ECO:0000313" key="15">
    <source>
        <dbReference type="Proteomes" id="UP000014500"/>
    </source>
</evidence>
<dbReference type="CDD" id="cd12917">
    <property type="entry name" value="VKOR_euk"/>
    <property type="match status" value="1"/>
</dbReference>
<keyword evidence="15" id="KW-1185">Reference proteome</keyword>
<evidence type="ECO:0000256" key="7">
    <source>
        <dbReference type="ARBA" id="ARBA00022989"/>
    </source>
</evidence>
<evidence type="ECO:0000256" key="2">
    <source>
        <dbReference type="ARBA" id="ARBA00006214"/>
    </source>
</evidence>
<dbReference type="Proteomes" id="UP000014500">
    <property type="component" value="Unassembled WGS sequence"/>
</dbReference>
<evidence type="ECO:0000256" key="10">
    <source>
        <dbReference type="ARBA" id="ARBA00023157"/>
    </source>
</evidence>
<evidence type="ECO:0000256" key="11">
    <source>
        <dbReference type="ARBA" id="ARBA00023284"/>
    </source>
</evidence>
<dbReference type="InterPro" id="IPR038354">
    <property type="entry name" value="VKOR_sf"/>
</dbReference>
<evidence type="ECO:0000259" key="13">
    <source>
        <dbReference type="SMART" id="SM00756"/>
    </source>
</evidence>